<keyword evidence="2" id="KW-1185">Reference proteome</keyword>
<feature type="non-terminal residue" evidence="1">
    <location>
        <position position="109"/>
    </location>
</feature>
<dbReference type="HOGENOM" id="CLU_2185874_0_0_1"/>
<organism evidence="1 2">
    <name type="scientific">Tulasnella calospora MUT 4182</name>
    <dbReference type="NCBI Taxonomy" id="1051891"/>
    <lineage>
        <taxon>Eukaryota</taxon>
        <taxon>Fungi</taxon>
        <taxon>Dikarya</taxon>
        <taxon>Basidiomycota</taxon>
        <taxon>Agaricomycotina</taxon>
        <taxon>Agaricomycetes</taxon>
        <taxon>Cantharellales</taxon>
        <taxon>Tulasnellaceae</taxon>
        <taxon>Tulasnella</taxon>
    </lineage>
</organism>
<gene>
    <name evidence="1" type="ORF">M407DRAFT_213424</name>
</gene>
<sequence length="109" mass="12016">MPRGSPRLQQTWFWKLMVLPKLRDPKALRPSTLQTDMKFFSLALIAMASTLQTTPAFDFETALAKFVANGSVNTQDALEEAVFDLLIAMQAVDCDVPSLLAAVSRKITG</sequence>
<evidence type="ECO:0000313" key="2">
    <source>
        <dbReference type="Proteomes" id="UP000054248"/>
    </source>
</evidence>
<reference evidence="1 2" key="1">
    <citation type="submission" date="2014-04" db="EMBL/GenBank/DDBJ databases">
        <authorList>
            <consortium name="DOE Joint Genome Institute"/>
            <person name="Kuo A."/>
            <person name="Girlanda M."/>
            <person name="Perotto S."/>
            <person name="Kohler A."/>
            <person name="Nagy L.G."/>
            <person name="Floudas D."/>
            <person name="Copeland A."/>
            <person name="Barry K.W."/>
            <person name="Cichocki N."/>
            <person name="Veneault-Fourrey C."/>
            <person name="LaButti K."/>
            <person name="Lindquist E.A."/>
            <person name="Lipzen A."/>
            <person name="Lundell T."/>
            <person name="Morin E."/>
            <person name="Murat C."/>
            <person name="Sun H."/>
            <person name="Tunlid A."/>
            <person name="Henrissat B."/>
            <person name="Grigoriev I.V."/>
            <person name="Hibbett D.S."/>
            <person name="Martin F."/>
            <person name="Nordberg H.P."/>
            <person name="Cantor M.N."/>
            <person name="Hua S.X."/>
        </authorList>
    </citation>
    <scope>NUCLEOTIDE SEQUENCE [LARGE SCALE GENOMIC DNA]</scope>
    <source>
        <strain evidence="1 2">MUT 4182</strain>
    </source>
</reference>
<dbReference type="EMBL" id="KN824222">
    <property type="protein sequence ID" value="KIO15317.1"/>
    <property type="molecule type" value="Genomic_DNA"/>
</dbReference>
<evidence type="ECO:0000313" key="1">
    <source>
        <dbReference type="EMBL" id="KIO15317.1"/>
    </source>
</evidence>
<dbReference type="AlphaFoldDB" id="A0A0C3L0M7"/>
<proteinExistence type="predicted"/>
<protein>
    <submittedName>
        <fullName evidence="1">Uncharacterized protein</fullName>
    </submittedName>
</protein>
<name>A0A0C3L0M7_9AGAM</name>
<reference evidence="2" key="2">
    <citation type="submission" date="2015-01" db="EMBL/GenBank/DDBJ databases">
        <title>Evolutionary Origins and Diversification of the Mycorrhizal Mutualists.</title>
        <authorList>
            <consortium name="DOE Joint Genome Institute"/>
            <consortium name="Mycorrhizal Genomics Consortium"/>
            <person name="Kohler A."/>
            <person name="Kuo A."/>
            <person name="Nagy L.G."/>
            <person name="Floudas D."/>
            <person name="Copeland A."/>
            <person name="Barry K.W."/>
            <person name="Cichocki N."/>
            <person name="Veneault-Fourrey C."/>
            <person name="LaButti K."/>
            <person name="Lindquist E.A."/>
            <person name="Lipzen A."/>
            <person name="Lundell T."/>
            <person name="Morin E."/>
            <person name="Murat C."/>
            <person name="Riley R."/>
            <person name="Ohm R."/>
            <person name="Sun H."/>
            <person name="Tunlid A."/>
            <person name="Henrissat B."/>
            <person name="Grigoriev I.V."/>
            <person name="Hibbett D.S."/>
            <person name="Martin F."/>
        </authorList>
    </citation>
    <scope>NUCLEOTIDE SEQUENCE [LARGE SCALE GENOMIC DNA]</scope>
    <source>
        <strain evidence="2">MUT 4182</strain>
    </source>
</reference>
<accession>A0A0C3L0M7</accession>
<dbReference type="Proteomes" id="UP000054248">
    <property type="component" value="Unassembled WGS sequence"/>
</dbReference>